<proteinExistence type="predicted"/>
<sequence length="470" mass="51370">MHIIDIYRLDFAGYFLQATVAGYAACRRYSFIDYHLQRIVFLLLACIAWIPLIFGTSLFHVSGLLGGAFPLSKPFSDLANHCESSKPITAAEFHERQRRLASTLHHLNASAFIAEPGANAHYFGNISATAWKLSERPLLLVITPVLINDNQIEAKMSILTPQFEASRAKMLPIPHDSVEYIEWPEERNPYEVAISALTIEGKVYLDESARLFIFNGFQKALSNVSVAPSAPEIQELRQRKSDAEIELLKCANEATLLAIRAVHKKMTIGMKESEARRMMSMALEVAGLDNGGCLTLFGENAALPHGSGSDRVLGQSDFALFDCGGSLHGYVSDVTRTVALSETKISSEHQAIWGDVLSAQTVAARVAKAGAIAQDIDASARSFLNLTGRGAYFTHRLGHGIGLEGHEEPYIRGGSLDVIKIGHTFSNEPGIYIEGKVGVRLEDCFYIDSDGQSIFLTEGIGGQALSPWDP</sequence>
<name>A0ACC1TSP2_9AGAR</name>
<keyword evidence="2" id="KW-1185">Reference proteome</keyword>
<comment type="caution">
    <text evidence="1">The sequence shown here is derived from an EMBL/GenBank/DDBJ whole genome shotgun (WGS) entry which is preliminary data.</text>
</comment>
<organism evidence="1 2">
    <name type="scientific">Lentinula aff. lateritia</name>
    <dbReference type="NCBI Taxonomy" id="2804960"/>
    <lineage>
        <taxon>Eukaryota</taxon>
        <taxon>Fungi</taxon>
        <taxon>Dikarya</taxon>
        <taxon>Basidiomycota</taxon>
        <taxon>Agaricomycotina</taxon>
        <taxon>Agaricomycetes</taxon>
        <taxon>Agaricomycetidae</taxon>
        <taxon>Agaricales</taxon>
        <taxon>Marasmiineae</taxon>
        <taxon>Omphalotaceae</taxon>
        <taxon>Lentinula</taxon>
    </lineage>
</organism>
<dbReference type="EMBL" id="MU795287">
    <property type="protein sequence ID" value="KAJ3807637.1"/>
    <property type="molecule type" value="Genomic_DNA"/>
</dbReference>
<accession>A0ACC1TSP2</accession>
<evidence type="ECO:0000313" key="2">
    <source>
        <dbReference type="Proteomes" id="UP001163835"/>
    </source>
</evidence>
<reference evidence="1" key="1">
    <citation type="submission" date="2022-09" db="EMBL/GenBank/DDBJ databases">
        <title>A Global Phylogenomic Analysis of the Shiitake Genus Lentinula.</title>
        <authorList>
            <consortium name="DOE Joint Genome Institute"/>
            <person name="Sierra-Patev S."/>
            <person name="Min B."/>
            <person name="Naranjo-Ortiz M."/>
            <person name="Looney B."/>
            <person name="Konkel Z."/>
            <person name="Slot J.C."/>
            <person name="Sakamoto Y."/>
            <person name="Steenwyk J.L."/>
            <person name="Rokas A."/>
            <person name="Carro J."/>
            <person name="Camarero S."/>
            <person name="Ferreira P."/>
            <person name="Molpeceres G."/>
            <person name="Ruiz-Duenas F.J."/>
            <person name="Serrano A."/>
            <person name="Henrissat B."/>
            <person name="Drula E."/>
            <person name="Hughes K.W."/>
            <person name="Mata J.L."/>
            <person name="Ishikawa N.K."/>
            <person name="Vargas-Isla R."/>
            <person name="Ushijima S."/>
            <person name="Smith C.A."/>
            <person name="Ahrendt S."/>
            <person name="Andreopoulos W."/>
            <person name="He G."/>
            <person name="Labutti K."/>
            <person name="Lipzen A."/>
            <person name="Ng V."/>
            <person name="Riley R."/>
            <person name="Sandor L."/>
            <person name="Barry K."/>
            <person name="Martinez A.T."/>
            <person name="Xiao Y."/>
            <person name="Gibbons J.G."/>
            <person name="Terashima K."/>
            <person name="Grigoriev I.V."/>
            <person name="Hibbett D.S."/>
        </authorList>
    </citation>
    <scope>NUCLEOTIDE SEQUENCE</scope>
    <source>
        <strain evidence="1">TMI1499</strain>
    </source>
</reference>
<protein>
    <submittedName>
        <fullName evidence="1">Peptidase M24, structural domain-containing protein</fullName>
    </submittedName>
</protein>
<evidence type="ECO:0000313" key="1">
    <source>
        <dbReference type="EMBL" id="KAJ3807637.1"/>
    </source>
</evidence>
<gene>
    <name evidence="1" type="ORF">F5876DRAFT_47670</name>
</gene>
<dbReference type="Proteomes" id="UP001163835">
    <property type="component" value="Unassembled WGS sequence"/>
</dbReference>